<dbReference type="InterPro" id="IPR016186">
    <property type="entry name" value="C-type_lectin-like/link_sf"/>
</dbReference>
<evidence type="ECO:0000256" key="1">
    <source>
        <dbReference type="ARBA" id="ARBA00004613"/>
    </source>
</evidence>
<dbReference type="PROSITE" id="PS00615">
    <property type="entry name" value="C_TYPE_LECTIN_1"/>
    <property type="match status" value="1"/>
</dbReference>
<dbReference type="SUPFAM" id="SSF56436">
    <property type="entry name" value="C-type lectin-like"/>
    <property type="match status" value="2"/>
</dbReference>
<dbReference type="InterPro" id="IPR052065">
    <property type="entry name" value="Compl_asym_regulator"/>
</dbReference>
<evidence type="ECO:0000313" key="8">
    <source>
        <dbReference type="Proteomes" id="UP000085678"/>
    </source>
</evidence>
<dbReference type="SUPFAM" id="SSF82895">
    <property type="entry name" value="TSP-1 type 1 repeat"/>
    <property type="match status" value="2"/>
</dbReference>
<dbReference type="GeneID" id="106173605"/>
<dbReference type="InParanoid" id="A0A1S3JJZ4"/>
<dbReference type="PANTHER" id="PTHR22906:SF43">
    <property type="entry name" value="PROPERDIN"/>
    <property type="match status" value="1"/>
</dbReference>
<dbReference type="SMART" id="SM00034">
    <property type="entry name" value="CLECT"/>
    <property type="match status" value="2"/>
</dbReference>
<evidence type="ECO:0000256" key="3">
    <source>
        <dbReference type="ARBA" id="ARBA00022729"/>
    </source>
</evidence>
<evidence type="ECO:0000256" key="6">
    <source>
        <dbReference type="SAM" id="SignalP"/>
    </source>
</evidence>
<name>A0A1S3JJZ4_LINAN</name>
<keyword evidence="2" id="KW-0964">Secreted</keyword>
<evidence type="ECO:0000259" key="7">
    <source>
        <dbReference type="PROSITE" id="PS50041"/>
    </source>
</evidence>
<feature type="domain" description="C-type lectin" evidence="7">
    <location>
        <begin position="36"/>
        <end position="147"/>
    </location>
</feature>
<dbReference type="PROSITE" id="PS50092">
    <property type="entry name" value="TSP1"/>
    <property type="match status" value="2"/>
</dbReference>
<dbReference type="InterPro" id="IPR016187">
    <property type="entry name" value="CTDL_fold"/>
</dbReference>
<keyword evidence="5" id="KW-1015">Disulfide bond</keyword>
<keyword evidence="3 6" id="KW-0732">Signal</keyword>
<keyword evidence="4" id="KW-0677">Repeat</keyword>
<feature type="chain" id="PRO_5010219104" evidence="6">
    <location>
        <begin position="26"/>
        <end position="463"/>
    </location>
</feature>
<dbReference type="OrthoDB" id="6337382at2759"/>
<reference evidence="9" key="1">
    <citation type="submission" date="2025-08" db="UniProtKB">
        <authorList>
            <consortium name="RefSeq"/>
        </authorList>
    </citation>
    <scope>IDENTIFICATION</scope>
    <source>
        <tissue evidence="9">Gonads</tissue>
    </source>
</reference>
<dbReference type="InterPro" id="IPR001304">
    <property type="entry name" value="C-type_lectin-like"/>
</dbReference>
<dbReference type="FunFam" id="2.20.100.10:FF:000007">
    <property type="entry name" value="Thrombospondin 1"/>
    <property type="match status" value="1"/>
</dbReference>
<dbReference type="Gene3D" id="2.10.70.10">
    <property type="entry name" value="Complement Module, domain 1"/>
    <property type="match status" value="1"/>
</dbReference>
<evidence type="ECO:0000256" key="2">
    <source>
        <dbReference type="ARBA" id="ARBA00022525"/>
    </source>
</evidence>
<dbReference type="PRINTS" id="PR01705">
    <property type="entry name" value="TSP1REPEAT"/>
</dbReference>
<dbReference type="PANTHER" id="PTHR22906">
    <property type="entry name" value="PROPERDIN"/>
    <property type="match status" value="1"/>
</dbReference>
<accession>A0A1S3JJZ4</accession>
<dbReference type="Pfam" id="PF00059">
    <property type="entry name" value="Lectin_C"/>
    <property type="match status" value="2"/>
</dbReference>
<dbReference type="InterPro" id="IPR035976">
    <property type="entry name" value="Sushi/SCR/CCP_sf"/>
</dbReference>
<organism evidence="8 9">
    <name type="scientific">Lingula anatina</name>
    <name type="common">Brachiopod</name>
    <name type="synonym">Lingula unguis</name>
    <dbReference type="NCBI Taxonomy" id="7574"/>
    <lineage>
        <taxon>Eukaryota</taxon>
        <taxon>Metazoa</taxon>
        <taxon>Spiralia</taxon>
        <taxon>Lophotrochozoa</taxon>
        <taxon>Brachiopoda</taxon>
        <taxon>Linguliformea</taxon>
        <taxon>Lingulata</taxon>
        <taxon>Lingulida</taxon>
        <taxon>Linguloidea</taxon>
        <taxon>Lingulidae</taxon>
        <taxon>Lingula</taxon>
    </lineage>
</organism>
<dbReference type="KEGG" id="lak:106173605"/>
<protein>
    <submittedName>
        <fullName evidence="9">Uncharacterized protein LOC106173605</fullName>
    </submittedName>
</protein>
<gene>
    <name evidence="9" type="primary">LOC106173605</name>
</gene>
<keyword evidence="8" id="KW-1185">Reference proteome</keyword>
<dbReference type="Gene3D" id="2.20.100.10">
    <property type="entry name" value="Thrombospondin type-1 (TSP1) repeat"/>
    <property type="match status" value="2"/>
</dbReference>
<dbReference type="InterPro" id="IPR018378">
    <property type="entry name" value="C-type_lectin_CS"/>
</dbReference>
<dbReference type="SMART" id="SM00209">
    <property type="entry name" value="TSP1"/>
    <property type="match status" value="2"/>
</dbReference>
<dbReference type="InterPro" id="IPR000884">
    <property type="entry name" value="TSP1_rpt"/>
</dbReference>
<dbReference type="PROSITE" id="PS50041">
    <property type="entry name" value="C_TYPE_LECTIN_2"/>
    <property type="match status" value="2"/>
</dbReference>
<evidence type="ECO:0000256" key="4">
    <source>
        <dbReference type="ARBA" id="ARBA00022737"/>
    </source>
</evidence>
<dbReference type="STRING" id="7574.A0A1S3JJZ4"/>
<evidence type="ECO:0000256" key="5">
    <source>
        <dbReference type="ARBA" id="ARBA00023157"/>
    </source>
</evidence>
<comment type="subcellular location">
    <subcellularLocation>
        <location evidence="1">Secreted</location>
    </subcellularLocation>
</comment>
<feature type="domain" description="C-type lectin" evidence="7">
    <location>
        <begin position="328"/>
        <end position="451"/>
    </location>
</feature>
<dbReference type="RefSeq" id="XP_013410229.1">
    <property type="nucleotide sequence ID" value="XM_013554775.1"/>
</dbReference>
<dbReference type="Pfam" id="PF00090">
    <property type="entry name" value="TSP_1"/>
    <property type="match status" value="2"/>
</dbReference>
<feature type="signal peptide" evidence="6">
    <location>
        <begin position="1"/>
        <end position="25"/>
    </location>
</feature>
<dbReference type="InterPro" id="IPR000436">
    <property type="entry name" value="Sushi_SCR_CCP_dom"/>
</dbReference>
<dbReference type="CDD" id="cd00037">
    <property type="entry name" value="CLECT"/>
    <property type="match status" value="2"/>
</dbReference>
<dbReference type="Proteomes" id="UP000085678">
    <property type="component" value="Unplaced"/>
</dbReference>
<evidence type="ECO:0000313" key="9">
    <source>
        <dbReference type="RefSeq" id="XP_013410229.1"/>
    </source>
</evidence>
<sequence>MASSSFYLAVATVVVVCCCIPLNRGATECPPGYLSLASSCFRFESSQVTWEEARQQCENVGAHLAILDTVDKRDIILNYVKNNGGGRYWLDGREPWLDGRWIWYSKKTPVDQNLWGKGEPNDWSVQEALNGGWGSWSSWSTCSVTCGSQGLRSRTRVCDNPAPVGTGKPCPGADRQTEFCFPGQCPVNGGWTTWEGWQSCSQTCGSGTKLRSRTCTNPAPAYNGKNCSGNSSETIPCNLKDCPKCDTSVLREPGNGSKNCKSSVTSAGKLCQMRCHQGYEYIGSENTFYCNHNTNWNWAVRQNGKYLPSANVLDCRKKMCPDGFKAASDNWCLFTSDPLAGTLNYSDSVRYCSAMNPDARLVTIKTKSEYQQIAKLLIKDAQYWIGLDDRRDEGHFVFSDGTFLGTDSFTEWAIGSPSDSTLSNCVFMDGTGAAFMWRDTPCKEKKAFVCEIRRQDVSPPIIG</sequence>
<dbReference type="CDD" id="cd00033">
    <property type="entry name" value="CCP"/>
    <property type="match status" value="1"/>
</dbReference>
<proteinExistence type="predicted"/>
<dbReference type="InterPro" id="IPR036383">
    <property type="entry name" value="TSP1_rpt_sf"/>
</dbReference>
<dbReference type="Gene3D" id="3.10.100.10">
    <property type="entry name" value="Mannose-Binding Protein A, subunit A"/>
    <property type="match status" value="2"/>
</dbReference>
<dbReference type="FunFam" id="2.20.100.10:FF:000001">
    <property type="entry name" value="semaphorin-5A isoform X1"/>
    <property type="match status" value="1"/>
</dbReference>
<dbReference type="AlphaFoldDB" id="A0A1S3JJZ4"/>
<dbReference type="SUPFAM" id="SSF57535">
    <property type="entry name" value="Complement control module/SCR domain"/>
    <property type="match status" value="1"/>
</dbReference>